<protein>
    <submittedName>
        <fullName evidence="1">Uncharacterized protein</fullName>
    </submittedName>
</protein>
<accession>A0A382MRI5</accession>
<sequence length="60" mass="6747">MKLLLTILFIILSNIYACEIGSEVAKLKACDPLQLRISYTKGDCCNNPRDGCTALEQVWR</sequence>
<gene>
    <name evidence="1" type="ORF">METZ01_LOCUS302916</name>
</gene>
<proteinExistence type="predicted"/>
<reference evidence="1" key="1">
    <citation type="submission" date="2018-05" db="EMBL/GenBank/DDBJ databases">
        <authorList>
            <person name="Lanie J.A."/>
            <person name="Ng W.-L."/>
            <person name="Kazmierczak K.M."/>
            <person name="Andrzejewski T.M."/>
            <person name="Davidsen T.M."/>
            <person name="Wayne K.J."/>
            <person name="Tettelin H."/>
            <person name="Glass J.I."/>
            <person name="Rusch D."/>
            <person name="Podicherti R."/>
            <person name="Tsui H.-C.T."/>
            <person name="Winkler M.E."/>
        </authorList>
    </citation>
    <scope>NUCLEOTIDE SEQUENCE</scope>
</reference>
<dbReference type="AlphaFoldDB" id="A0A382MRI5"/>
<dbReference type="EMBL" id="UINC01094648">
    <property type="protein sequence ID" value="SVC50062.1"/>
    <property type="molecule type" value="Genomic_DNA"/>
</dbReference>
<feature type="non-terminal residue" evidence="1">
    <location>
        <position position="60"/>
    </location>
</feature>
<evidence type="ECO:0000313" key="1">
    <source>
        <dbReference type="EMBL" id="SVC50062.1"/>
    </source>
</evidence>
<name>A0A382MRI5_9ZZZZ</name>
<organism evidence="1">
    <name type="scientific">marine metagenome</name>
    <dbReference type="NCBI Taxonomy" id="408172"/>
    <lineage>
        <taxon>unclassified sequences</taxon>
        <taxon>metagenomes</taxon>
        <taxon>ecological metagenomes</taxon>
    </lineage>
</organism>